<evidence type="ECO:0000256" key="15">
    <source>
        <dbReference type="SAM" id="Phobius"/>
    </source>
</evidence>
<gene>
    <name evidence="17" type="ORF">M0R45_036507</name>
</gene>
<comment type="similarity">
    <text evidence="13">Belongs to the protein kinase superfamily.</text>
</comment>
<evidence type="ECO:0000256" key="4">
    <source>
        <dbReference type="ARBA" id="ARBA00022692"/>
    </source>
</evidence>
<dbReference type="GO" id="GO:0005524">
    <property type="term" value="F:ATP binding"/>
    <property type="evidence" value="ECO:0007669"/>
    <property type="project" value="UniProtKB-UniRule"/>
</dbReference>
<dbReference type="SMART" id="SM00220">
    <property type="entry name" value="S_TKc"/>
    <property type="match status" value="1"/>
</dbReference>
<proteinExistence type="inferred from homology"/>
<evidence type="ECO:0000256" key="3">
    <source>
        <dbReference type="ARBA" id="ARBA00022679"/>
    </source>
</evidence>
<evidence type="ECO:0000256" key="5">
    <source>
        <dbReference type="ARBA" id="ARBA00022729"/>
    </source>
</evidence>
<comment type="subcellular location">
    <subcellularLocation>
        <location evidence="1">Membrane</location>
        <topology evidence="1">Single-pass type I membrane protein</topology>
    </subcellularLocation>
</comment>
<dbReference type="InterPro" id="IPR008271">
    <property type="entry name" value="Ser/Thr_kinase_AS"/>
</dbReference>
<keyword evidence="9 15" id="KW-1133">Transmembrane helix</keyword>
<dbReference type="PROSITE" id="PS00108">
    <property type="entry name" value="PROTEIN_KINASE_ST"/>
    <property type="match status" value="1"/>
</dbReference>
<dbReference type="PROSITE" id="PS00107">
    <property type="entry name" value="PROTEIN_KINASE_ATP"/>
    <property type="match status" value="1"/>
</dbReference>
<keyword evidence="8 12" id="KW-0067">ATP-binding</keyword>
<reference evidence="17 18" key="1">
    <citation type="journal article" date="2023" name="G3 (Bethesda)">
        <title>A chromosome-length genome assembly and annotation of blackberry (Rubus argutus, cv. 'Hillquist').</title>
        <authorList>
            <person name="Bruna T."/>
            <person name="Aryal R."/>
            <person name="Dudchenko O."/>
            <person name="Sargent D.J."/>
            <person name="Mead D."/>
            <person name="Buti M."/>
            <person name="Cavallini A."/>
            <person name="Hytonen T."/>
            <person name="Andres J."/>
            <person name="Pham M."/>
            <person name="Weisz D."/>
            <person name="Mascagni F."/>
            <person name="Usai G."/>
            <person name="Natali L."/>
            <person name="Bassil N."/>
            <person name="Fernandez G.E."/>
            <person name="Lomsadze A."/>
            <person name="Armour M."/>
            <person name="Olukolu B."/>
            <person name="Poorten T."/>
            <person name="Britton C."/>
            <person name="Davik J."/>
            <person name="Ashrafi H."/>
            <person name="Aiden E.L."/>
            <person name="Borodovsky M."/>
            <person name="Worthington M."/>
        </authorList>
    </citation>
    <scope>NUCLEOTIDE SEQUENCE [LARGE SCALE GENOMIC DNA]</scope>
    <source>
        <strain evidence="17">PI 553951</strain>
    </source>
</reference>
<dbReference type="Gene3D" id="1.10.510.10">
    <property type="entry name" value="Transferase(Phosphotransferase) domain 1"/>
    <property type="match status" value="1"/>
</dbReference>
<dbReference type="GO" id="GO:0016020">
    <property type="term" value="C:membrane"/>
    <property type="evidence" value="ECO:0007669"/>
    <property type="project" value="UniProtKB-SubCell"/>
</dbReference>
<evidence type="ECO:0000313" key="17">
    <source>
        <dbReference type="EMBL" id="KAK9912655.1"/>
    </source>
</evidence>
<organism evidence="17 18">
    <name type="scientific">Rubus argutus</name>
    <name type="common">Southern blackberry</name>
    <dbReference type="NCBI Taxonomy" id="59490"/>
    <lineage>
        <taxon>Eukaryota</taxon>
        <taxon>Viridiplantae</taxon>
        <taxon>Streptophyta</taxon>
        <taxon>Embryophyta</taxon>
        <taxon>Tracheophyta</taxon>
        <taxon>Spermatophyta</taxon>
        <taxon>Magnoliopsida</taxon>
        <taxon>eudicotyledons</taxon>
        <taxon>Gunneridae</taxon>
        <taxon>Pentapetalae</taxon>
        <taxon>rosids</taxon>
        <taxon>fabids</taxon>
        <taxon>Rosales</taxon>
        <taxon>Rosaceae</taxon>
        <taxon>Rosoideae</taxon>
        <taxon>Rosoideae incertae sedis</taxon>
        <taxon>Rubus</taxon>
    </lineage>
</organism>
<evidence type="ECO:0000256" key="2">
    <source>
        <dbReference type="ARBA" id="ARBA00022527"/>
    </source>
</evidence>
<keyword evidence="2 13" id="KW-0723">Serine/threonine-protein kinase</keyword>
<evidence type="ECO:0000256" key="10">
    <source>
        <dbReference type="ARBA" id="ARBA00023136"/>
    </source>
</evidence>
<feature type="transmembrane region" description="Helical" evidence="15">
    <location>
        <begin position="29"/>
        <end position="53"/>
    </location>
</feature>
<dbReference type="InterPro" id="IPR017441">
    <property type="entry name" value="Protein_kinase_ATP_BS"/>
</dbReference>
<keyword evidence="11" id="KW-0325">Glycoprotein</keyword>
<dbReference type="Proteomes" id="UP001457282">
    <property type="component" value="Unassembled WGS sequence"/>
</dbReference>
<keyword evidence="10 15" id="KW-0472">Membrane</keyword>
<dbReference type="GO" id="GO:0004674">
    <property type="term" value="F:protein serine/threonine kinase activity"/>
    <property type="evidence" value="ECO:0007669"/>
    <property type="project" value="UniProtKB-KW"/>
</dbReference>
<evidence type="ECO:0000256" key="1">
    <source>
        <dbReference type="ARBA" id="ARBA00004479"/>
    </source>
</evidence>
<keyword evidence="18" id="KW-1185">Reference proteome</keyword>
<keyword evidence="6 12" id="KW-0547">Nucleotide-binding</keyword>
<feature type="binding site" evidence="12">
    <location>
        <position position="157"/>
    </location>
    <ligand>
        <name>ATP</name>
        <dbReference type="ChEBI" id="CHEBI:30616"/>
    </ligand>
</feature>
<evidence type="ECO:0000313" key="18">
    <source>
        <dbReference type="Proteomes" id="UP001457282"/>
    </source>
</evidence>
<keyword evidence="3" id="KW-0808">Transferase</keyword>
<dbReference type="InterPro" id="IPR045874">
    <property type="entry name" value="LRK10/LRL21-25-like"/>
</dbReference>
<evidence type="ECO:0000256" key="12">
    <source>
        <dbReference type="PROSITE-ProRule" id="PRU10141"/>
    </source>
</evidence>
<dbReference type="InterPro" id="IPR000719">
    <property type="entry name" value="Prot_kinase_dom"/>
</dbReference>
<evidence type="ECO:0000256" key="11">
    <source>
        <dbReference type="ARBA" id="ARBA00023180"/>
    </source>
</evidence>
<keyword evidence="4 15" id="KW-0812">Transmembrane</keyword>
<dbReference type="PANTHER" id="PTHR27009">
    <property type="entry name" value="RUST RESISTANCE KINASE LR10-RELATED"/>
    <property type="match status" value="1"/>
</dbReference>
<accession>A0AAW1W1Q9</accession>
<keyword evidence="7" id="KW-0418">Kinase</keyword>
<dbReference type="PROSITE" id="PS50011">
    <property type="entry name" value="PROTEIN_KINASE_DOM"/>
    <property type="match status" value="1"/>
</dbReference>
<dbReference type="Pfam" id="PF00069">
    <property type="entry name" value="Pkinase"/>
    <property type="match status" value="1"/>
</dbReference>
<evidence type="ECO:0000256" key="8">
    <source>
        <dbReference type="ARBA" id="ARBA00022840"/>
    </source>
</evidence>
<dbReference type="SUPFAM" id="SSF56112">
    <property type="entry name" value="Protein kinase-like (PK-like)"/>
    <property type="match status" value="1"/>
</dbReference>
<comment type="caution">
    <text evidence="17">The sequence shown here is derived from an EMBL/GenBank/DDBJ whole genome shotgun (WGS) entry which is preliminary data.</text>
</comment>
<evidence type="ECO:0000259" key="16">
    <source>
        <dbReference type="PROSITE" id="PS50011"/>
    </source>
</evidence>
<keyword evidence="5" id="KW-0732">Signal</keyword>
<dbReference type="AlphaFoldDB" id="A0AAW1W1Q9"/>
<sequence length="462" mass="52066">MSFPNFDSSATDESTFDSFVDNVNSTFNWALVASVVYSVVMIIAIIAITYAIINCLKNSGSSIPIYAPITTHDKTDNASNKVDVNFRCDPFKVAYDSKGEFPTIKGFLSNMAREKPRAYSAKQIAEFTNSYSNILGSGGFGVVYKGLLENGVQVAVKVLTNNNRAKIVEEQFMAEVGSLGRTYHVNLVRLYGFCFDLELKALVYEYMENGSLDKFLFSENAEVDLEKLHVIAVQTAKGLAYLHEECEQRIIHYDIKPENVLLDGSLNPKVADFGLAKLCNRGSSQMLLTNFRGTAGYAAPEMWKPYPVTHKCDVYSFGILLFEIVGRRRQWDDNVSESQHWLPKWIWNVFEKNDLEVLLLHCGIEERDREKAERMLLVAMWCIQHAPEARPLMSNVVQMLEGHKEITPPPCPFEHLQSPQRNFNQMNGTDEDTSTSASGTITSNRLSFDSVSHEIELVVSNR</sequence>
<feature type="domain" description="Protein kinase" evidence="16">
    <location>
        <begin position="129"/>
        <end position="406"/>
    </location>
</feature>
<evidence type="ECO:0000256" key="6">
    <source>
        <dbReference type="ARBA" id="ARBA00022741"/>
    </source>
</evidence>
<dbReference type="InterPro" id="IPR011009">
    <property type="entry name" value="Kinase-like_dom_sf"/>
</dbReference>
<feature type="region of interest" description="Disordered" evidence="14">
    <location>
        <begin position="417"/>
        <end position="442"/>
    </location>
</feature>
<dbReference type="FunFam" id="1.10.510.10:FF:000537">
    <property type="entry name" value="Putative receptor-like protein kinase"/>
    <property type="match status" value="1"/>
</dbReference>
<evidence type="ECO:0000256" key="9">
    <source>
        <dbReference type="ARBA" id="ARBA00022989"/>
    </source>
</evidence>
<evidence type="ECO:0000256" key="7">
    <source>
        <dbReference type="ARBA" id="ARBA00022777"/>
    </source>
</evidence>
<evidence type="ECO:0000256" key="14">
    <source>
        <dbReference type="SAM" id="MobiDB-lite"/>
    </source>
</evidence>
<protein>
    <recommendedName>
        <fullName evidence="16">Protein kinase domain-containing protein</fullName>
    </recommendedName>
</protein>
<dbReference type="Gene3D" id="3.30.200.20">
    <property type="entry name" value="Phosphorylase Kinase, domain 1"/>
    <property type="match status" value="1"/>
</dbReference>
<dbReference type="EMBL" id="JBEDUW010000007">
    <property type="protein sequence ID" value="KAK9912655.1"/>
    <property type="molecule type" value="Genomic_DNA"/>
</dbReference>
<evidence type="ECO:0000256" key="13">
    <source>
        <dbReference type="RuleBase" id="RU000304"/>
    </source>
</evidence>
<name>A0AAW1W1Q9_RUBAR</name>